<dbReference type="Proteomes" id="UP000051813">
    <property type="component" value="Unassembled WGS sequence"/>
</dbReference>
<dbReference type="STRING" id="1423738.FC84_GL000683"/>
<proteinExistence type="predicted"/>
<dbReference type="GO" id="GO:0046872">
    <property type="term" value="F:metal ion binding"/>
    <property type="evidence" value="ECO:0007669"/>
    <property type="project" value="InterPro"/>
</dbReference>
<protein>
    <recommendedName>
        <fullName evidence="1">Peptidase M16 C-terminal domain-containing protein</fullName>
    </recommendedName>
</protein>
<name>A0A0R2BVU6_9LACO</name>
<reference evidence="2 3" key="1">
    <citation type="journal article" date="2015" name="Genome Announc.">
        <title>Expanding the biotechnology potential of lactobacilli through comparative genomics of 213 strains and associated genera.</title>
        <authorList>
            <person name="Sun Z."/>
            <person name="Harris H.M."/>
            <person name="McCann A."/>
            <person name="Guo C."/>
            <person name="Argimon S."/>
            <person name="Zhang W."/>
            <person name="Yang X."/>
            <person name="Jeffery I.B."/>
            <person name="Cooney J.C."/>
            <person name="Kagawa T.F."/>
            <person name="Liu W."/>
            <person name="Song Y."/>
            <person name="Salvetti E."/>
            <person name="Wrobel A."/>
            <person name="Rasinkangas P."/>
            <person name="Parkhill J."/>
            <person name="Rea M.C."/>
            <person name="O'Sullivan O."/>
            <person name="Ritari J."/>
            <person name="Douillard F.P."/>
            <person name="Paul Ross R."/>
            <person name="Yang R."/>
            <person name="Briner A.E."/>
            <person name="Felis G.E."/>
            <person name="de Vos W.M."/>
            <person name="Barrangou R."/>
            <person name="Klaenhammer T.R."/>
            <person name="Caufield P.W."/>
            <person name="Cui Y."/>
            <person name="Zhang H."/>
            <person name="O'Toole P.W."/>
        </authorList>
    </citation>
    <scope>NUCLEOTIDE SEQUENCE [LARGE SCALE GENOMIC DNA]</scope>
    <source>
        <strain evidence="2 3">DSM 20335</strain>
    </source>
</reference>
<evidence type="ECO:0000313" key="3">
    <source>
        <dbReference type="Proteomes" id="UP000051813"/>
    </source>
</evidence>
<dbReference type="AlphaFoldDB" id="A0A0R2BVU6"/>
<organism evidence="2 3">
    <name type="scientific">Lapidilactobacillus dextrinicus DSM 20335</name>
    <dbReference type="NCBI Taxonomy" id="1423738"/>
    <lineage>
        <taxon>Bacteria</taxon>
        <taxon>Bacillati</taxon>
        <taxon>Bacillota</taxon>
        <taxon>Bacilli</taxon>
        <taxon>Lactobacillales</taxon>
        <taxon>Lactobacillaceae</taxon>
        <taxon>Lapidilactobacillus</taxon>
    </lineage>
</organism>
<keyword evidence="3" id="KW-1185">Reference proteome</keyword>
<dbReference type="RefSeq" id="WP_057754079.1">
    <property type="nucleotide sequence ID" value="NZ_AYYK01000001.1"/>
</dbReference>
<dbReference type="InterPro" id="IPR007863">
    <property type="entry name" value="Peptidase_M16_C"/>
</dbReference>
<dbReference type="Gene3D" id="3.30.830.10">
    <property type="entry name" value="Metalloenzyme, LuxS/M16 peptidase-like"/>
    <property type="match status" value="2"/>
</dbReference>
<gene>
    <name evidence="2" type="ORF">FC84_GL000683</name>
</gene>
<dbReference type="InterPro" id="IPR011249">
    <property type="entry name" value="Metalloenz_LuxS/M16"/>
</dbReference>
<dbReference type="PATRIC" id="fig|1423738.3.peg.692"/>
<dbReference type="SUPFAM" id="SSF63411">
    <property type="entry name" value="LuxS/MPP-like metallohydrolase"/>
    <property type="match status" value="2"/>
</dbReference>
<comment type="caution">
    <text evidence="2">The sequence shown here is derived from an EMBL/GenBank/DDBJ whole genome shotgun (WGS) entry which is preliminary data.</text>
</comment>
<evidence type="ECO:0000259" key="1">
    <source>
        <dbReference type="Pfam" id="PF05193"/>
    </source>
</evidence>
<sequence length="418" mass="47068">MQKQIVSGVNLNINRTKRWQANVLTCHFVGPAANASQTALTLLARLLSRGCQAYPQNDQLNLALARLYGANLRVEHQLLGNWQDLYFEISYVDPDHNGEIGLQALSLLKQLVFEPLFKVAHFGIQAFDLEYQALKNELTDLKNDHDFEAYALTKVAFFHETYAQQPTIGSLAELAQLDYQQLATLYQQLVNNWRVELFASGQSLPDNETLSDWNFTARLGQLPEVAVAQQHVALQKIEREVVGQQTHLTLAYQLPKLVQADNHDRDVLRVLVAYLGGDEQSLLFRQVREKHGLAYDVSARDDLLLGWLVIEAGVDATQISSALAAIQTVIEQAALQIDQQLLTAEANNLLNQQIRSLDSIHFQQSRLFRNALFPERQRDLQQITASLQQVTTEELRALAAQLQLKVVTIVKNSQAVQS</sequence>
<feature type="domain" description="Peptidase M16 C-terminal" evidence="1">
    <location>
        <begin position="177"/>
        <end position="348"/>
    </location>
</feature>
<evidence type="ECO:0000313" key="2">
    <source>
        <dbReference type="EMBL" id="KRM79980.1"/>
    </source>
</evidence>
<accession>A0A0R2BVU6</accession>
<dbReference type="EMBL" id="AYYK01000001">
    <property type="protein sequence ID" value="KRM79980.1"/>
    <property type="molecule type" value="Genomic_DNA"/>
</dbReference>
<dbReference type="Pfam" id="PF05193">
    <property type="entry name" value="Peptidase_M16_C"/>
    <property type="match status" value="1"/>
</dbReference>